<reference evidence="1 2" key="1">
    <citation type="submission" date="2013-11" db="EMBL/GenBank/DDBJ databases">
        <title>The Genome Sequence of Phytophthora parasitica P1569.</title>
        <authorList>
            <consortium name="The Broad Institute Genomics Platform"/>
            <person name="Russ C."/>
            <person name="Tyler B."/>
            <person name="Panabieres F."/>
            <person name="Shan W."/>
            <person name="Tripathy S."/>
            <person name="Grunwald N."/>
            <person name="Machado M."/>
            <person name="Johnson C.S."/>
            <person name="Arredondo F."/>
            <person name="Hong C."/>
            <person name="Coffey M."/>
            <person name="Young S.K."/>
            <person name="Zeng Q."/>
            <person name="Gargeya S."/>
            <person name="Fitzgerald M."/>
            <person name="Abouelleil A."/>
            <person name="Alvarado L."/>
            <person name="Chapman S.B."/>
            <person name="Gainer-Dewar J."/>
            <person name="Goldberg J."/>
            <person name="Griggs A."/>
            <person name="Gujja S."/>
            <person name="Hansen M."/>
            <person name="Howarth C."/>
            <person name="Imamovic A."/>
            <person name="Ireland A."/>
            <person name="Larimer J."/>
            <person name="McCowan C."/>
            <person name="Murphy C."/>
            <person name="Pearson M."/>
            <person name="Poon T.W."/>
            <person name="Priest M."/>
            <person name="Roberts A."/>
            <person name="Saif S."/>
            <person name="Shea T."/>
            <person name="Sykes S."/>
            <person name="Wortman J."/>
            <person name="Nusbaum C."/>
            <person name="Birren B."/>
        </authorList>
    </citation>
    <scope>NUCLEOTIDE SEQUENCE [LARGE SCALE GENOMIC DNA]</scope>
    <source>
        <strain evidence="1 2">P1569</strain>
    </source>
</reference>
<accession>V9DXC2</accession>
<keyword evidence="2" id="KW-1185">Reference proteome</keyword>
<sequence>MVQDTALKNENEKDEIQEQWEREWGSFFHLI</sequence>
<proteinExistence type="predicted"/>
<evidence type="ECO:0000313" key="2">
    <source>
        <dbReference type="Proteomes" id="UP000018721"/>
    </source>
</evidence>
<dbReference type="HOGENOM" id="CLU_3400284_0_0_1"/>
<evidence type="ECO:0000313" key="1">
    <source>
        <dbReference type="EMBL" id="ETI31331.1"/>
    </source>
</evidence>
<dbReference type="EMBL" id="ANIZ01003792">
    <property type="protein sequence ID" value="ETI31331.1"/>
    <property type="molecule type" value="Genomic_DNA"/>
</dbReference>
<name>V9DXC2_PHYNI</name>
<dbReference type="AlphaFoldDB" id="V9DXC2"/>
<organism evidence="1 2">
    <name type="scientific">Phytophthora nicotianae P1569</name>
    <dbReference type="NCBI Taxonomy" id="1317065"/>
    <lineage>
        <taxon>Eukaryota</taxon>
        <taxon>Sar</taxon>
        <taxon>Stramenopiles</taxon>
        <taxon>Oomycota</taxon>
        <taxon>Peronosporomycetes</taxon>
        <taxon>Peronosporales</taxon>
        <taxon>Peronosporaceae</taxon>
        <taxon>Phytophthora</taxon>
    </lineage>
</organism>
<gene>
    <name evidence="1" type="ORF">F443_21682</name>
</gene>
<dbReference type="Proteomes" id="UP000018721">
    <property type="component" value="Unassembled WGS sequence"/>
</dbReference>
<protein>
    <submittedName>
        <fullName evidence="1">Uncharacterized protein</fullName>
    </submittedName>
</protein>
<comment type="caution">
    <text evidence="1">The sequence shown here is derived from an EMBL/GenBank/DDBJ whole genome shotgun (WGS) entry which is preliminary data.</text>
</comment>